<feature type="non-terminal residue" evidence="1">
    <location>
        <position position="1"/>
    </location>
</feature>
<reference evidence="1" key="1">
    <citation type="submission" date="2018-05" db="EMBL/GenBank/DDBJ databases">
        <authorList>
            <person name="Lanie J.A."/>
            <person name="Ng W.-L."/>
            <person name="Kazmierczak K.M."/>
            <person name="Andrzejewski T.M."/>
            <person name="Davidsen T.M."/>
            <person name="Wayne K.J."/>
            <person name="Tettelin H."/>
            <person name="Glass J.I."/>
            <person name="Rusch D."/>
            <person name="Podicherti R."/>
            <person name="Tsui H.-C.T."/>
            <person name="Winkler M.E."/>
        </authorList>
    </citation>
    <scope>NUCLEOTIDE SEQUENCE</scope>
</reference>
<evidence type="ECO:0000313" key="1">
    <source>
        <dbReference type="EMBL" id="SVD48538.1"/>
    </source>
</evidence>
<organism evidence="1">
    <name type="scientific">marine metagenome</name>
    <dbReference type="NCBI Taxonomy" id="408172"/>
    <lineage>
        <taxon>unclassified sequences</taxon>
        <taxon>metagenomes</taxon>
        <taxon>ecological metagenomes</taxon>
    </lineage>
</organism>
<protein>
    <submittedName>
        <fullName evidence="1">Uncharacterized protein</fullName>
    </submittedName>
</protein>
<dbReference type="EMBL" id="UINC01153686">
    <property type="protein sequence ID" value="SVD48538.1"/>
    <property type="molecule type" value="Genomic_DNA"/>
</dbReference>
<name>A0A382VRN1_9ZZZZ</name>
<dbReference type="AlphaFoldDB" id="A0A382VRN1"/>
<feature type="non-terminal residue" evidence="1">
    <location>
        <position position="30"/>
    </location>
</feature>
<proteinExistence type="predicted"/>
<sequence>VLNIISVSLRTDNAFQTRTLAFIGENSGLD</sequence>
<gene>
    <name evidence="1" type="ORF">METZ01_LOCUS401392</name>
</gene>
<accession>A0A382VRN1</accession>